<dbReference type="RefSeq" id="WP_203922259.1">
    <property type="nucleotide sequence ID" value="NZ_BONZ01000071.1"/>
</dbReference>
<evidence type="ECO:0000313" key="4">
    <source>
        <dbReference type="EMBL" id="GIH18753.1"/>
    </source>
</evidence>
<reference evidence="4" key="1">
    <citation type="submission" date="2021-01" db="EMBL/GenBank/DDBJ databases">
        <title>Whole genome shotgun sequence of Rugosimonospora africana NBRC 104875.</title>
        <authorList>
            <person name="Komaki H."/>
            <person name="Tamura T."/>
        </authorList>
    </citation>
    <scope>NUCLEOTIDE SEQUENCE</scope>
    <source>
        <strain evidence="4">NBRC 104875</strain>
    </source>
</reference>
<feature type="region of interest" description="Disordered" evidence="2">
    <location>
        <begin position="239"/>
        <end position="267"/>
    </location>
</feature>
<dbReference type="Gene3D" id="1.10.1780.10">
    <property type="entry name" value="Clp, N-terminal domain"/>
    <property type="match status" value="1"/>
</dbReference>
<evidence type="ECO:0000259" key="3">
    <source>
        <dbReference type="PROSITE" id="PS51903"/>
    </source>
</evidence>
<dbReference type="EMBL" id="BONZ01000071">
    <property type="protein sequence ID" value="GIH18753.1"/>
    <property type="molecule type" value="Genomic_DNA"/>
</dbReference>
<dbReference type="AlphaFoldDB" id="A0A8J3QXM9"/>
<dbReference type="PROSITE" id="PS51903">
    <property type="entry name" value="CLP_R"/>
    <property type="match status" value="1"/>
</dbReference>
<feature type="compositionally biased region" description="Gly residues" evidence="2">
    <location>
        <begin position="255"/>
        <end position="267"/>
    </location>
</feature>
<proteinExistence type="predicted"/>
<name>A0A8J3QXM9_9ACTN</name>
<feature type="domain" description="Clp R" evidence="3">
    <location>
        <begin position="87"/>
        <end position="230"/>
    </location>
</feature>
<keyword evidence="5" id="KW-1185">Reference proteome</keyword>
<dbReference type="Pfam" id="PF02861">
    <property type="entry name" value="Clp_N"/>
    <property type="match status" value="1"/>
</dbReference>
<evidence type="ECO:0000256" key="1">
    <source>
        <dbReference type="PROSITE-ProRule" id="PRU01251"/>
    </source>
</evidence>
<evidence type="ECO:0000313" key="5">
    <source>
        <dbReference type="Proteomes" id="UP000642748"/>
    </source>
</evidence>
<dbReference type="SUPFAM" id="SSF81923">
    <property type="entry name" value="Double Clp-N motif"/>
    <property type="match status" value="1"/>
</dbReference>
<accession>A0A8J3QXM9</accession>
<keyword evidence="1" id="KW-0677">Repeat</keyword>
<protein>
    <recommendedName>
        <fullName evidence="3">Clp R domain-containing protein</fullName>
    </recommendedName>
</protein>
<sequence>MTPLDVNLRHLIEQLDADLADADALTKVTEAQQRARSLSGIGDQLIDHFVQRAREGGTSWSQLGEALGVSKQAAQQRWVPGKSGNLFSRFTDRARHVVVLAEARARELRHGRVDTEHMLAGLVGEEEGIGAQAVFALAGSKEAVERALGPVLAPGTDNPPAHVPFTDLNKQVFKESLNVALEMGHNYIGTEHILLGLLRVPSGKAAQILEQAGVTYQAAHAELIKRIDAILTARRAEAKQAGGTGEGGANQAEGAGEGGAEQQGAGA</sequence>
<dbReference type="InterPro" id="IPR004176">
    <property type="entry name" value="Clp_R_N"/>
</dbReference>
<organism evidence="4 5">
    <name type="scientific">Rugosimonospora africana</name>
    <dbReference type="NCBI Taxonomy" id="556532"/>
    <lineage>
        <taxon>Bacteria</taxon>
        <taxon>Bacillati</taxon>
        <taxon>Actinomycetota</taxon>
        <taxon>Actinomycetes</taxon>
        <taxon>Micromonosporales</taxon>
        <taxon>Micromonosporaceae</taxon>
        <taxon>Rugosimonospora</taxon>
    </lineage>
</organism>
<gene>
    <name evidence="4" type="ORF">Raf01_69250</name>
</gene>
<dbReference type="InterPro" id="IPR036628">
    <property type="entry name" value="Clp_N_dom_sf"/>
</dbReference>
<evidence type="ECO:0000256" key="2">
    <source>
        <dbReference type="SAM" id="MobiDB-lite"/>
    </source>
</evidence>
<comment type="caution">
    <text evidence="4">The sequence shown here is derived from an EMBL/GenBank/DDBJ whole genome shotgun (WGS) entry which is preliminary data.</text>
</comment>
<dbReference type="Proteomes" id="UP000642748">
    <property type="component" value="Unassembled WGS sequence"/>
</dbReference>